<keyword evidence="5 8" id="KW-1133">Transmembrane helix</keyword>
<feature type="transmembrane region" description="Helical" evidence="8">
    <location>
        <begin position="324"/>
        <end position="345"/>
    </location>
</feature>
<comment type="caution">
    <text evidence="11">The sequence shown here is derived from an EMBL/GenBank/DDBJ whole genome shotgun (WGS) entry which is preliminary data.</text>
</comment>
<keyword evidence="4 8" id="KW-0812">Transmembrane</keyword>
<keyword evidence="7 8" id="KW-0924">Ammonia transport</keyword>
<feature type="transmembrane region" description="Helical" evidence="8">
    <location>
        <begin position="455"/>
        <end position="479"/>
    </location>
</feature>
<evidence type="ECO:0000256" key="7">
    <source>
        <dbReference type="ARBA" id="ARBA00023177"/>
    </source>
</evidence>
<feature type="compositionally biased region" description="Polar residues" evidence="9">
    <location>
        <begin position="661"/>
        <end position="671"/>
    </location>
</feature>
<keyword evidence="12" id="KW-1185">Reference proteome</keyword>
<protein>
    <recommendedName>
        <fullName evidence="8">Ammonium transporter</fullName>
    </recommendedName>
</protein>
<reference evidence="11" key="1">
    <citation type="submission" date="2021-02" db="EMBL/GenBank/DDBJ databases">
        <authorList>
            <person name="Dougan E. K."/>
            <person name="Rhodes N."/>
            <person name="Thang M."/>
            <person name="Chan C."/>
        </authorList>
    </citation>
    <scope>NUCLEOTIDE SEQUENCE</scope>
</reference>
<dbReference type="GO" id="GO:0005886">
    <property type="term" value="C:plasma membrane"/>
    <property type="evidence" value="ECO:0007669"/>
    <property type="project" value="UniProtKB-SubCell"/>
</dbReference>
<accession>A0A813DGK5</accession>
<feature type="transmembrane region" description="Helical" evidence="8">
    <location>
        <begin position="357"/>
        <end position="378"/>
    </location>
</feature>
<feature type="region of interest" description="Disordered" evidence="9">
    <location>
        <begin position="119"/>
        <end position="140"/>
    </location>
</feature>
<feature type="transmembrane region" description="Helical" evidence="8">
    <location>
        <begin position="233"/>
        <end position="256"/>
    </location>
</feature>
<feature type="transmembrane region" description="Helical" evidence="8">
    <location>
        <begin position="268"/>
        <end position="295"/>
    </location>
</feature>
<evidence type="ECO:0000259" key="10">
    <source>
        <dbReference type="Pfam" id="PF00909"/>
    </source>
</evidence>
<dbReference type="SUPFAM" id="SSF111352">
    <property type="entry name" value="Ammonium transporter"/>
    <property type="match status" value="1"/>
</dbReference>
<dbReference type="InterPro" id="IPR024041">
    <property type="entry name" value="NH4_transpt_AmtB-like_dom"/>
</dbReference>
<evidence type="ECO:0000256" key="5">
    <source>
        <dbReference type="ARBA" id="ARBA00022989"/>
    </source>
</evidence>
<evidence type="ECO:0000256" key="2">
    <source>
        <dbReference type="ARBA" id="ARBA00005887"/>
    </source>
</evidence>
<dbReference type="Gene3D" id="1.10.3430.10">
    <property type="entry name" value="Ammonium transporter AmtB like domains"/>
    <property type="match status" value="1"/>
</dbReference>
<gene>
    <name evidence="11" type="ORF">PGLA1383_LOCUS6599</name>
</gene>
<proteinExistence type="inferred from homology"/>
<organism evidence="11 12">
    <name type="scientific">Polarella glacialis</name>
    <name type="common">Dinoflagellate</name>
    <dbReference type="NCBI Taxonomy" id="89957"/>
    <lineage>
        <taxon>Eukaryota</taxon>
        <taxon>Sar</taxon>
        <taxon>Alveolata</taxon>
        <taxon>Dinophyceae</taxon>
        <taxon>Suessiales</taxon>
        <taxon>Suessiaceae</taxon>
        <taxon>Polarella</taxon>
    </lineage>
</organism>
<dbReference type="InterPro" id="IPR001905">
    <property type="entry name" value="Ammonium_transpt"/>
</dbReference>
<evidence type="ECO:0000313" key="11">
    <source>
        <dbReference type="EMBL" id="CAE8587771.1"/>
    </source>
</evidence>
<feature type="transmembrane region" description="Helical" evidence="8">
    <location>
        <begin position="486"/>
        <end position="504"/>
    </location>
</feature>
<comment type="subcellular location">
    <subcellularLocation>
        <location evidence="8">Cell membrane</location>
        <topology evidence="8">Multi-pass membrane protein</topology>
    </subcellularLocation>
    <subcellularLocation>
        <location evidence="1">Membrane</location>
        <topology evidence="1">Multi-pass membrane protein</topology>
    </subcellularLocation>
</comment>
<dbReference type="NCBIfam" id="TIGR00836">
    <property type="entry name" value="amt"/>
    <property type="match status" value="1"/>
</dbReference>
<feature type="transmembrane region" description="Helical" evidence="8">
    <location>
        <begin position="424"/>
        <end position="443"/>
    </location>
</feature>
<evidence type="ECO:0000256" key="9">
    <source>
        <dbReference type="SAM" id="MobiDB-lite"/>
    </source>
</evidence>
<dbReference type="GO" id="GO:0008519">
    <property type="term" value="F:ammonium channel activity"/>
    <property type="evidence" value="ECO:0007669"/>
    <property type="project" value="InterPro"/>
</dbReference>
<feature type="domain" description="Ammonium transporter AmtB-like" evidence="10">
    <location>
        <begin position="233"/>
        <end position="641"/>
    </location>
</feature>
<feature type="transmembrane region" description="Helical" evidence="8">
    <location>
        <begin position="510"/>
        <end position="527"/>
    </location>
</feature>
<evidence type="ECO:0000256" key="1">
    <source>
        <dbReference type="ARBA" id="ARBA00004141"/>
    </source>
</evidence>
<feature type="transmembrane region" description="Helical" evidence="8">
    <location>
        <begin position="390"/>
        <end position="412"/>
    </location>
</feature>
<feature type="compositionally biased region" description="Basic and acidic residues" evidence="9">
    <location>
        <begin position="650"/>
        <end position="659"/>
    </location>
</feature>
<dbReference type="PANTHER" id="PTHR43029:SF10">
    <property type="entry name" value="AMMONIUM TRANSPORTER MEP2"/>
    <property type="match status" value="1"/>
</dbReference>
<feature type="transmembrane region" description="Helical" evidence="8">
    <location>
        <begin position="539"/>
        <end position="560"/>
    </location>
</feature>
<sequence length="671" mass="71336">VAIGNGSPWELELVDEAAEQARLTALADIPPDADEDEAPAIEPHEYCPPMNAVSLAAELGLAITTKAGAGAALPAGENFAEGLVQMRHALDAMLPKHTASEKAFLEAAAEAAAEGAAGAAAKPAPIKQVHDDDNDEDLESVASEKKALVPLAEVQRRGCVYFVLHADADAAFNEEACTYSFAEGTTMTQAEIVEYYVDLCAAEPLLKLLVVRCKCEPSALPLAMVLDPASTTYMLLNTALVQLMTPGLAFFYGGLVSDSSVLTMMMQVLVCMGVASILWFLVLFSCCFGVSVGFFGNPATYGLLNNVYVGEPLMREGEIVVDGIPGLLFCVYQSMFAVITPALMTGAFADRFRFKSFLLFITMWLFLVYAPVCHWVWGGGWLAQWGVFDFAGGLVVHVTCGFSALATLLVVGKRHPDGVKEQPHSVPFVALGTALLWFGWFGFNGGSAFGANRTAVAAVVNSEIAASVCLCGWILIDWLRKGKPSLVGLCVGAIAGLATVTPAAGYVQPWGALVLGVMAAPSCYLLCDMITRLGMDDALDVWAVHGMGGFLGSAMVGALADPVECAGRTNLVPSWCSAPNTVTRSWEQFGKQLAAAIFVSLWSLAVTYILLKAINLVCPIMPCPIGSSQGLDRHEHGEQAYSQSRIKAYPPEHSKRARPEASQQEAMAQAI</sequence>
<dbReference type="InterPro" id="IPR029020">
    <property type="entry name" value="Ammonium/urea_transptr"/>
</dbReference>
<comment type="similarity">
    <text evidence="2 8">Belongs to the ammonia transporter channel (TC 1.A.11.2) family.</text>
</comment>
<dbReference type="PANTHER" id="PTHR43029">
    <property type="entry name" value="AMMONIUM TRANSPORTER MEP2"/>
    <property type="match status" value="1"/>
</dbReference>
<feature type="non-terminal residue" evidence="11">
    <location>
        <position position="1"/>
    </location>
</feature>
<feature type="transmembrane region" description="Helical" evidence="8">
    <location>
        <begin position="593"/>
        <end position="611"/>
    </location>
</feature>
<dbReference type="Pfam" id="PF00909">
    <property type="entry name" value="Ammonium_transp"/>
    <property type="match status" value="1"/>
</dbReference>
<evidence type="ECO:0000256" key="4">
    <source>
        <dbReference type="ARBA" id="ARBA00022692"/>
    </source>
</evidence>
<dbReference type="Proteomes" id="UP000654075">
    <property type="component" value="Unassembled WGS sequence"/>
</dbReference>
<dbReference type="AlphaFoldDB" id="A0A813DGK5"/>
<evidence type="ECO:0000256" key="6">
    <source>
        <dbReference type="ARBA" id="ARBA00023136"/>
    </source>
</evidence>
<dbReference type="EMBL" id="CAJNNV010002755">
    <property type="protein sequence ID" value="CAE8587771.1"/>
    <property type="molecule type" value="Genomic_DNA"/>
</dbReference>
<keyword evidence="3 8" id="KW-0813">Transport</keyword>
<evidence type="ECO:0000256" key="8">
    <source>
        <dbReference type="RuleBase" id="RU362002"/>
    </source>
</evidence>
<feature type="region of interest" description="Disordered" evidence="9">
    <location>
        <begin position="646"/>
        <end position="671"/>
    </location>
</feature>
<evidence type="ECO:0000256" key="3">
    <source>
        <dbReference type="ARBA" id="ARBA00022448"/>
    </source>
</evidence>
<keyword evidence="6 8" id="KW-0472">Membrane</keyword>
<name>A0A813DGK5_POLGL</name>
<dbReference type="OrthoDB" id="534912at2759"/>
<evidence type="ECO:0000313" key="12">
    <source>
        <dbReference type="Proteomes" id="UP000654075"/>
    </source>
</evidence>